<evidence type="ECO:0000313" key="4">
    <source>
        <dbReference type="EMBL" id="QJY47017.1"/>
    </source>
</evidence>
<dbReference type="SUPFAM" id="SSF53756">
    <property type="entry name" value="UDP-Glycosyltransferase/glycogen phosphorylase"/>
    <property type="match status" value="1"/>
</dbReference>
<dbReference type="Pfam" id="PF13439">
    <property type="entry name" value="Glyco_transf_4"/>
    <property type="match status" value="1"/>
</dbReference>
<feature type="domain" description="Glycosyltransferase subfamily 4-like N-terminal" evidence="3">
    <location>
        <begin position="15"/>
        <end position="171"/>
    </location>
</feature>
<accession>A0A6M6JJB9</accession>
<keyword evidence="1" id="KW-0328">Glycosyltransferase</keyword>
<dbReference type="RefSeq" id="WP_172159126.1">
    <property type="nucleotide sequence ID" value="NZ_CP053564.1"/>
</dbReference>
<dbReference type="AlphaFoldDB" id="A0A6M6JJB9"/>
<organism evidence="4 5">
    <name type="scientific">Pseudonocardia broussonetiae</name>
    <dbReference type="NCBI Taxonomy" id="2736640"/>
    <lineage>
        <taxon>Bacteria</taxon>
        <taxon>Bacillati</taxon>
        <taxon>Actinomycetota</taxon>
        <taxon>Actinomycetes</taxon>
        <taxon>Pseudonocardiales</taxon>
        <taxon>Pseudonocardiaceae</taxon>
        <taxon>Pseudonocardia</taxon>
    </lineage>
</organism>
<sequence length="370" mass="37931">MSPVVLHVSQPVTAGVAVVVTQLVADQVERGWDVHVASPEGWLAERAAALGAVVHPWAAGRSPGPGVLGETRRLAAVVDAVAPDVVHLHSSKAGLTGRLAVRGRIPTVFQPHMWSFQASSGPVGAASLAWERAGARWTHRLLCVGADELAAGRAAGVTGEAVVVPNGVDTAVLRPADRAAARRAHGLPTAPTVVCVGRLAEQKGQDLLLAAWPAVLDAVPDARLVLVGEGPMQARWRAAHPDSPSVRWAGPTDDPGSWFAAADVVALPSRSEGMALVPLEAMSCARSVVAFDVGGVRESLGEGTGAVVARGDVDALAAALVSRLADPTSADLEGVRGRDRAVRGFDRRRVAAQVADVVAALAVPAAAGGR</sequence>
<evidence type="ECO:0000313" key="5">
    <source>
        <dbReference type="Proteomes" id="UP000505377"/>
    </source>
</evidence>
<keyword evidence="2 4" id="KW-0808">Transferase</keyword>
<dbReference type="Proteomes" id="UP000505377">
    <property type="component" value="Chromosome"/>
</dbReference>
<evidence type="ECO:0000256" key="1">
    <source>
        <dbReference type="ARBA" id="ARBA00022676"/>
    </source>
</evidence>
<dbReference type="KEGG" id="pbro:HOP40_15320"/>
<proteinExistence type="predicted"/>
<dbReference type="Pfam" id="PF13692">
    <property type="entry name" value="Glyco_trans_1_4"/>
    <property type="match status" value="1"/>
</dbReference>
<dbReference type="InterPro" id="IPR028098">
    <property type="entry name" value="Glyco_trans_4-like_N"/>
</dbReference>
<gene>
    <name evidence="4" type="ORF">HOP40_15320</name>
</gene>
<keyword evidence="5" id="KW-1185">Reference proteome</keyword>
<evidence type="ECO:0000256" key="2">
    <source>
        <dbReference type="ARBA" id="ARBA00022679"/>
    </source>
</evidence>
<dbReference type="GO" id="GO:0016758">
    <property type="term" value="F:hexosyltransferase activity"/>
    <property type="evidence" value="ECO:0007669"/>
    <property type="project" value="TreeGrafter"/>
</dbReference>
<dbReference type="PANTHER" id="PTHR45947:SF3">
    <property type="entry name" value="SULFOQUINOVOSYL TRANSFERASE SQD2"/>
    <property type="match status" value="1"/>
</dbReference>
<dbReference type="PANTHER" id="PTHR45947">
    <property type="entry name" value="SULFOQUINOVOSYL TRANSFERASE SQD2"/>
    <property type="match status" value="1"/>
</dbReference>
<dbReference type="Gene3D" id="3.40.50.2000">
    <property type="entry name" value="Glycogen Phosphorylase B"/>
    <property type="match status" value="2"/>
</dbReference>
<dbReference type="GO" id="GO:1901137">
    <property type="term" value="P:carbohydrate derivative biosynthetic process"/>
    <property type="evidence" value="ECO:0007669"/>
    <property type="project" value="UniProtKB-ARBA"/>
</dbReference>
<dbReference type="EMBL" id="CP053564">
    <property type="protein sequence ID" value="QJY47017.1"/>
    <property type="molecule type" value="Genomic_DNA"/>
</dbReference>
<protein>
    <submittedName>
        <fullName evidence="4">Glycosyltransferase</fullName>
    </submittedName>
</protein>
<name>A0A6M6JJB9_9PSEU</name>
<evidence type="ECO:0000259" key="3">
    <source>
        <dbReference type="Pfam" id="PF13439"/>
    </source>
</evidence>
<reference evidence="4 5" key="1">
    <citation type="submission" date="2020-05" db="EMBL/GenBank/DDBJ databases">
        <authorList>
            <person name="Mo P."/>
        </authorList>
    </citation>
    <scope>NUCLEOTIDE SEQUENCE [LARGE SCALE GENOMIC DNA]</scope>
    <source>
        <strain evidence="4 5">Gen01</strain>
    </source>
</reference>
<dbReference type="InterPro" id="IPR050194">
    <property type="entry name" value="Glycosyltransferase_grp1"/>
</dbReference>